<dbReference type="PATRIC" id="fig|1358026.3.peg.352"/>
<evidence type="ECO:0000256" key="6">
    <source>
        <dbReference type="SAM" id="MobiDB-lite"/>
    </source>
</evidence>
<protein>
    <submittedName>
        <fullName evidence="9">ResB-like protein</fullName>
    </submittedName>
</protein>
<dbReference type="RefSeq" id="WP_021763114.1">
    <property type="nucleotide sequence ID" value="NZ_KI272230.1"/>
</dbReference>
<evidence type="ECO:0000256" key="2">
    <source>
        <dbReference type="ARBA" id="ARBA00022692"/>
    </source>
</evidence>
<comment type="subcellular location">
    <subcellularLocation>
        <location evidence="1">Membrane</location>
        <topology evidence="1">Multi-pass membrane protein</topology>
    </subcellularLocation>
</comment>
<feature type="domain" description="ResB-like" evidence="8">
    <location>
        <begin position="41"/>
        <end position="533"/>
    </location>
</feature>
<evidence type="ECO:0000256" key="5">
    <source>
        <dbReference type="ARBA" id="ARBA00023136"/>
    </source>
</evidence>
<feature type="transmembrane region" description="Helical" evidence="7">
    <location>
        <begin position="207"/>
        <end position="228"/>
    </location>
</feature>
<dbReference type="HOGENOM" id="CLU_023092_0_0_11"/>
<feature type="transmembrane region" description="Helical" evidence="7">
    <location>
        <begin position="97"/>
        <end position="116"/>
    </location>
</feature>
<dbReference type="Proteomes" id="UP000016605">
    <property type="component" value="Unassembled WGS sequence"/>
</dbReference>
<organism evidence="9 10">
    <name type="scientific">Leifsonia aquatica ATCC 14665</name>
    <dbReference type="NCBI Taxonomy" id="1358026"/>
    <lineage>
        <taxon>Bacteria</taxon>
        <taxon>Bacillati</taxon>
        <taxon>Actinomycetota</taxon>
        <taxon>Actinomycetes</taxon>
        <taxon>Micrococcales</taxon>
        <taxon>Microbacteriaceae</taxon>
        <taxon>Leifsonia</taxon>
    </lineage>
</organism>
<feature type="transmembrane region" description="Helical" evidence="7">
    <location>
        <begin position="41"/>
        <end position="60"/>
    </location>
</feature>
<dbReference type="PANTHER" id="PTHR31566">
    <property type="entry name" value="CYTOCHROME C BIOGENESIS PROTEIN CCS1, CHLOROPLASTIC"/>
    <property type="match status" value="1"/>
</dbReference>
<feature type="region of interest" description="Disordered" evidence="6">
    <location>
        <begin position="545"/>
        <end position="565"/>
    </location>
</feature>
<keyword evidence="4 7" id="KW-1133">Transmembrane helix</keyword>
<keyword evidence="3" id="KW-0201">Cytochrome c-type biogenesis</keyword>
<dbReference type="InterPro" id="IPR007816">
    <property type="entry name" value="ResB-like_domain"/>
</dbReference>
<dbReference type="EMBL" id="AWVQ01000037">
    <property type="protein sequence ID" value="ERK73215.1"/>
    <property type="molecule type" value="Genomic_DNA"/>
</dbReference>
<gene>
    <name evidence="9" type="ORF">N136_00407</name>
</gene>
<sequence>MSRPLDHIDVDVRPPDPGKITEPALGFTGWMRWMWRQLTSMRVALFLLLLLALAAVPGSLVPQRSSDPNGVVQYFKNNPGLAPMLDRLQAFDAYTSFWFSSIYLLLFISLIGCVLPRTIHHLRSLRATPPKTPARLSRMSGYTTIELSSRPGAATSAATAATAITTAATILRKRGYRVAAFTGEQTAQRRELSVSAERGYLREAGNLTFHIALIGVLITVGIGGGFGFNGNRVVVEGQSMINTLAAYDSFNPGRFFSPAELAPYSLTLNKLAVTYETQSKRARGLPTDYTATVTTQTQGSPDKTRRTIKVNEPLAIGGTDVYLLGNGYAPRITVRDPQGHAVFSDFIPFLPQDANLTSLGVVKVPDGLVKQVGLIGFFYPTKSAANTGAFYSSYPDLTNPVLTLNAYSGDLGINTGAPKSVYALDTTKLTQLTGGATGVRSIELKPGQTQQLPDGLGSITLEGVSRFASFEIHHDPAQGWVLFFAIAALGGLLISLFVPRRRLWVKAIVEENKPVRIEYAGLARGDDPHLQDAVADLASAHQAAFRTTREADQDSQRNTDPKGTP</sequence>
<dbReference type="AlphaFoldDB" id="U2RD81"/>
<keyword evidence="5 7" id="KW-0472">Membrane</keyword>
<evidence type="ECO:0000313" key="10">
    <source>
        <dbReference type="Proteomes" id="UP000016605"/>
    </source>
</evidence>
<feature type="transmembrane region" description="Helical" evidence="7">
    <location>
        <begin position="479"/>
        <end position="498"/>
    </location>
</feature>
<evidence type="ECO:0000256" key="4">
    <source>
        <dbReference type="ARBA" id="ARBA00022989"/>
    </source>
</evidence>
<evidence type="ECO:0000256" key="1">
    <source>
        <dbReference type="ARBA" id="ARBA00004141"/>
    </source>
</evidence>
<keyword evidence="2 7" id="KW-0812">Transmembrane</keyword>
<dbReference type="OrthoDB" id="3949537at2"/>
<evidence type="ECO:0000256" key="7">
    <source>
        <dbReference type="SAM" id="Phobius"/>
    </source>
</evidence>
<proteinExistence type="predicted"/>
<feature type="compositionally biased region" description="Basic and acidic residues" evidence="6">
    <location>
        <begin position="547"/>
        <end position="565"/>
    </location>
</feature>
<evidence type="ECO:0000259" key="8">
    <source>
        <dbReference type="Pfam" id="PF05140"/>
    </source>
</evidence>
<comment type="caution">
    <text evidence="9">The sequence shown here is derived from an EMBL/GenBank/DDBJ whole genome shotgun (WGS) entry which is preliminary data.</text>
</comment>
<dbReference type="InterPro" id="IPR023494">
    <property type="entry name" value="Cyt_c_bgen_Ccs1/CcsB/ResB"/>
</dbReference>
<name>U2RD81_LEIAQ</name>
<reference evidence="9 10" key="1">
    <citation type="submission" date="2013-08" db="EMBL/GenBank/DDBJ databases">
        <authorList>
            <person name="Weinstock G."/>
            <person name="Sodergren E."/>
            <person name="Wylie T."/>
            <person name="Fulton L."/>
            <person name="Fulton R."/>
            <person name="Fronick C."/>
            <person name="O'Laughlin M."/>
            <person name="Godfrey J."/>
            <person name="Miner T."/>
            <person name="Herter B."/>
            <person name="Appelbaum E."/>
            <person name="Cordes M."/>
            <person name="Lek S."/>
            <person name="Wollam A."/>
            <person name="Pepin K.H."/>
            <person name="Palsikar V.B."/>
            <person name="Mitreva M."/>
            <person name="Wilson R.K."/>
        </authorList>
    </citation>
    <scope>NUCLEOTIDE SEQUENCE [LARGE SCALE GENOMIC DNA]</scope>
    <source>
        <strain evidence="9 10">ATCC 14665</strain>
    </source>
</reference>
<dbReference type="GO" id="GO:0016020">
    <property type="term" value="C:membrane"/>
    <property type="evidence" value="ECO:0007669"/>
    <property type="project" value="UniProtKB-SubCell"/>
</dbReference>
<dbReference type="PANTHER" id="PTHR31566:SF0">
    <property type="entry name" value="CYTOCHROME C BIOGENESIS PROTEIN CCS1, CHLOROPLASTIC"/>
    <property type="match status" value="1"/>
</dbReference>
<dbReference type="Pfam" id="PF05140">
    <property type="entry name" value="ResB"/>
    <property type="match status" value="1"/>
</dbReference>
<dbReference type="GO" id="GO:0017004">
    <property type="term" value="P:cytochrome complex assembly"/>
    <property type="evidence" value="ECO:0007669"/>
    <property type="project" value="UniProtKB-KW"/>
</dbReference>
<accession>U2RD81</accession>
<evidence type="ECO:0000256" key="3">
    <source>
        <dbReference type="ARBA" id="ARBA00022748"/>
    </source>
</evidence>
<evidence type="ECO:0000313" key="9">
    <source>
        <dbReference type="EMBL" id="ERK73215.1"/>
    </source>
</evidence>